<dbReference type="OrthoDB" id="27073at2759"/>
<reference evidence="2 3" key="1">
    <citation type="submission" date="2018-11" db="EMBL/GenBank/DDBJ databases">
        <authorList>
            <consortium name="Pathogen Informatics"/>
        </authorList>
    </citation>
    <scope>NUCLEOTIDE SEQUENCE [LARGE SCALE GENOMIC DNA]</scope>
</reference>
<evidence type="ECO:0000313" key="3">
    <source>
        <dbReference type="Proteomes" id="UP000271889"/>
    </source>
</evidence>
<keyword evidence="3" id="KW-1185">Reference proteome</keyword>
<dbReference type="InterPro" id="IPR019559">
    <property type="entry name" value="Cullin_neddylation_domain"/>
</dbReference>
<dbReference type="InterPro" id="IPR036390">
    <property type="entry name" value="WH_DNA-bd_sf"/>
</dbReference>
<dbReference type="PANTHER" id="PTHR11932">
    <property type="entry name" value="CULLIN"/>
    <property type="match status" value="1"/>
</dbReference>
<dbReference type="InterPro" id="IPR016157">
    <property type="entry name" value="Cullin_CS"/>
</dbReference>
<name>A0A3P6UE47_CYLGO</name>
<dbReference type="Pfam" id="PF10557">
    <property type="entry name" value="Cullin_Nedd8"/>
    <property type="match status" value="1"/>
</dbReference>
<feature type="domain" description="Cullin neddylation" evidence="1">
    <location>
        <begin position="10"/>
        <end position="77"/>
    </location>
</feature>
<dbReference type="SUPFAM" id="SSF46785">
    <property type="entry name" value="Winged helix' DNA-binding domain"/>
    <property type="match status" value="1"/>
</dbReference>
<dbReference type="Gene3D" id="1.10.10.10">
    <property type="entry name" value="Winged helix-like DNA-binding domain superfamily/Winged helix DNA-binding domain"/>
    <property type="match status" value="1"/>
</dbReference>
<gene>
    <name evidence="2" type="ORF">CGOC_LOCUS7129</name>
</gene>
<dbReference type="InterPro" id="IPR045093">
    <property type="entry name" value="Cullin"/>
</dbReference>
<protein>
    <recommendedName>
        <fullName evidence="1">Cullin neddylation domain-containing protein</fullName>
    </recommendedName>
</protein>
<evidence type="ECO:0000259" key="1">
    <source>
        <dbReference type="SMART" id="SM00884"/>
    </source>
</evidence>
<dbReference type="AlphaFoldDB" id="A0A3P6UE47"/>
<evidence type="ECO:0000313" key="2">
    <source>
        <dbReference type="EMBL" id="VDK75401.1"/>
    </source>
</evidence>
<dbReference type="Proteomes" id="UP000271889">
    <property type="component" value="Unassembled WGS sequence"/>
</dbReference>
<proteinExistence type="predicted"/>
<dbReference type="GO" id="GO:0031461">
    <property type="term" value="C:cullin-RING ubiquitin ligase complex"/>
    <property type="evidence" value="ECO:0007669"/>
    <property type="project" value="InterPro"/>
</dbReference>
<dbReference type="GO" id="GO:0031625">
    <property type="term" value="F:ubiquitin protein ligase binding"/>
    <property type="evidence" value="ECO:0007669"/>
    <property type="project" value="InterPro"/>
</dbReference>
<sequence>MRDLTPFRKVEDDRKHEVEAAIVRVMKSRKLLSHNNLVTEVTQQLKHRFVPTPQLIKKRIEALIERDYLTRDAEDLKLYNYIA</sequence>
<organism evidence="2 3">
    <name type="scientific">Cylicostephanus goldi</name>
    <name type="common">Nematode worm</name>
    <dbReference type="NCBI Taxonomy" id="71465"/>
    <lineage>
        <taxon>Eukaryota</taxon>
        <taxon>Metazoa</taxon>
        <taxon>Ecdysozoa</taxon>
        <taxon>Nematoda</taxon>
        <taxon>Chromadorea</taxon>
        <taxon>Rhabditida</taxon>
        <taxon>Rhabditina</taxon>
        <taxon>Rhabditomorpha</taxon>
        <taxon>Strongyloidea</taxon>
        <taxon>Strongylidae</taxon>
        <taxon>Cylicostephanus</taxon>
    </lineage>
</organism>
<dbReference type="EMBL" id="UYRV01024360">
    <property type="protein sequence ID" value="VDK75401.1"/>
    <property type="molecule type" value="Genomic_DNA"/>
</dbReference>
<dbReference type="FunFam" id="1.10.10.10:FF:000091">
    <property type="entry name" value="Cullin 3"/>
    <property type="match status" value="1"/>
</dbReference>
<accession>A0A3P6UE47</accession>
<dbReference type="InterPro" id="IPR036388">
    <property type="entry name" value="WH-like_DNA-bd_sf"/>
</dbReference>
<dbReference type="SMART" id="SM00884">
    <property type="entry name" value="Cullin_Nedd8"/>
    <property type="match status" value="1"/>
</dbReference>
<dbReference type="GO" id="GO:0006511">
    <property type="term" value="P:ubiquitin-dependent protein catabolic process"/>
    <property type="evidence" value="ECO:0007669"/>
    <property type="project" value="InterPro"/>
</dbReference>
<dbReference type="PROSITE" id="PS01256">
    <property type="entry name" value="CULLIN_1"/>
    <property type="match status" value="1"/>
</dbReference>